<proteinExistence type="predicted"/>
<feature type="region of interest" description="Disordered" evidence="1">
    <location>
        <begin position="1"/>
        <end position="21"/>
    </location>
</feature>
<protein>
    <submittedName>
        <fullName evidence="2">Uncharacterized protein</fullName>
    </submittedName>
</protein>
<reference evidence="2" key="1">
    <citation type="submission" date="2009-05" db="EMBL/GenBank/DDBJ databases">
        <authorList>
            <person name="Harkins D.M."/>
            <person name="DeShazer D."/>
            <person name="Woods D.E."/>
            <person name="Brinkac L.M."/>
            <person name="Brown K.A."/>
            <person name="Hung G.C."/>
            <person name="Tuanyok A."/>
            <person name="Zhang B."/>
            <person name="Nierman W.C."/>
        </authorList>
    </citation>
    <scope>NUCLEOTIDE SEQUENCE [LARGE SCALE GENOMIC DNA]</scope>
    <source>
        <strain evidence="2">1710a</strain>
    </source>
</reference>
<gene>
    <name evidence="2" type="ORF">BURPS1710A_0653</name>
</gene>
<evidence type="ECO:0000256" key="1">
    <source>
        <dbReference type="SAM" id="MobiDB-lite"/>
    </source>
</evidence>
<name>A0A0E1W623_BURPE</name>
<sequence length="53" mass="5689">MPYAITSRVPDQIRRPPRGGLRAGEAACAKESEECGEKGSTFIAVSPESVRRA</sequence>
<dbReference type="Proteomes" id="UP000001812">
    <property type="component" value="Chromosome I"/>
</dbReference>
<organism evidence="2">
    <name type="scientific">Burkholderia pseudomallei 1710a</name>
    <dbReference type="NCBI Taxonomy" id="320371"/>
    <lineage>
        <taxon>Bacteria</taxon>
        <taxon>Pseudomonadati</taxon>
        <taxon>Pseudomonadota</taxon>
        <taxon>Betaproteobacteria</taxon>
        <taxon>Burkholderiales</taxon>
        <taxon>Burkholderiaceae</taxon>
        <taxon>Burkholderia</taxon>
        <taxon>pseudomallei group</taxon>
    </lineage>
</organism>
<dbReference type="HOGENOM" id="CLU_3197117_0_0_4"/>
<evidence type="ECO:0000313" key="2">
    <source>
        <dbReference type="EMBL" id="EET07751.1"/>
    </source>
</evidence>
<accession>A0A0E1W623</accession>
<dbReference type="EMBL" id="CM000832">
    <property type="protein sequence ID" value="EET07751.1"/>
    <property type="molecule type" value="Genomic_DNA"/>
</dbReference>
<dbReference type="AlphaFoldDB" id="A0A0E1W623"/>